<dbReference type="PANTHER" id="PTHR19446">
    <property type="entry name" value="REVERSE TRANSCRIPTASES"/>
    <property type="match status" value="1"/>
</dbReference>
<dbReference type="AlphaFoldDB" id="A0A0L7LDN0"/>
<feature type="domain" description="PH" evidence="1">
    <location>
        <begin position="1"/>
        <end position="39"/>
    </location>
</feature>
<dbReference type="STRING" id="104452.A0A0L7LDN0"/>
<name>A0A0L7LDN0_OPEBR</name>
<proteinExistence type="predicted"/>
<gene>
    <name evidence="2" type="ORF">OBRU01_10421</name>
</gene>
<reference evidence="2 3" key="1">
    <citation type="journal article" date="2015" name="Genome Biol. Evol.">
        <title>The genome of winter moth (Operophtera brumata) provides a genomic perspective on sexual dimorphism and phenology.</title>
        <authorList>
            <person name="Derks M.F."/>
            <person name="Smit S."/>
            <person name="Salis L."/>
            <person name="Schijlen E."/>
            <person name="Bossers A."/>
            <person name="Mateman C."/>
            <person name="Pijl A.S."/>
            <person name="de Ridder D."/>
            <person name="Groenen M.A."/>
            <person name="Visser M.E."/>
            <person name="Megens H.J."/>
        </authorList>
    </citation>
    <scope>NUCLEOTIDE SEQUENCE [LARGE SCALE GENOMIC DNA]</scope>
    <source>
        <strain evidence="2">WM2013NL</strain>
        <tissue evidence="2">Head and thorax</tissue>
    </source>
</reference>
<comment type="caution">
    <text evidence="2">The sequence shown here is derived from an EMBL/GenBank/DDBJ whole genome shotgun (WGS) entry which is preliminary data.</text>
</comment>
<evidence type="ECO:0000313" key="2">
    <source>
        <dbReference type="EMBL" id="KOB73633.1"/>
    </source>
</evidence>
<evidence type="ECO:0000259" key="1">
    <source>
        <dbReference type="PROSITE" id="PS50003"/>
    </source>
</evidence>
<sequence length="546" mass="62886">MTFVLIPESGASRENIQILESNSSDSGDSWVELLKDKSSNESTNLFLTMVTPGLLRCIKNRDRLHKKLNKDAKNVILRITYLRYRNTCNKTLKSLKNKYFRSQMQKYKLDIRKQWECIKDLCYMNKTKTVSHELLNLKVSAEESINNVNHYFSNIGSQLARNILERNNESFEMMPSVGVVNTSTSLNSFVLLATDENEVKEIIRSLKDSKSTGWDGIPAIIFKLGMDVLAAPITTICNRCFEEGSFPNALKRSVLVPIHKAGDRDVISNYRPISLLPSLSKVLEKLINKRIKAYLQKYKILSKHQFGFRNNFSTIRTDGQPPPSTIQIISHHCKQAQNCSCLEVLPATEIKYLGVLLDNQLRWKPNIKSLSGRIRKLIYMFKTLRHVCDPSQLVSVYYALGQSIITYCISSWGGCPKSTLITLERAQRAVLKVLSFKPYRYPTIELYKETSVLTVRQCFIKTILLEQHKIPMPKNQHVRRQDLVYIKPLCKTTFAQNFADFLGPFIYNRISKHCELRTKLAFNCRKAITEYLKTMSYDAIESFMRP</sequence>
<organism evidence="2 3">
    <name type="scientific">Operophtera brumata</name>
    <name type="common">Winter moth</name>
    <name type="synonym">Phalaena brumata</name>
    <dbReference type="NCBI Taxonomy" id="104452"/>
    <lineage>
        <taxon>Eukaryota</taxon>
        <taxon>Metazoa</taxon>
        <taxon>Ecdysozoa</taxon>
        <taxon>Arthropoda</taxon>
        <taxon>Hexapoda</taxon>
        <taxon>Insecta</taxon>
        <taxon>Pterygota</taxon>
        <taxon>Neoptera</taxon>
        <taxon>Endopterygota</taxon>
        <taxon>Lepidoptera</taxon>
        <taxon>Glossata</taxon>
        <taxon>Ditrysia</taxon>
        <taxon>Geometroidea</taxon>
        <taxon>Geometridae</taxon>
        <taxon>Larentiinae</taxon>
        <taxon>Operophtera</taxon>
    </lineage>
</organism>
<accession>A0A0L7LDN0</accession>
<protein>
    <submittedName>
        <fullName evidence="2">Putative tick transposon</fullName>
    </submittedName>
</protein>
<dbReference type="PROSITE" id="PS50003">
    <property type="entry name" value="PH_DOMAIN"/>
    <property type="match status" value="1"/>
</dbReference>
<evidence type="ECO:0000313" key="3">
    <source>
        <dbReference type="Proteomes" id="UP000037510"/>
    </source>
</evidence>
<keyword evidence="3" id="KW-1185">Reference proteome</keyword>
<dbReference type="EMBL" id="JTDY01001530">
    <property type="protein sequence ID" value="KOB73633.1"/>
    <property type="molecule type" value="Genomic_DNA"/>
</dbReference>
<dbReference type="Proteomes" id="UP000037510">
    <property type="component" value="Unassembled WGS sequence"/>
</dbReference>
<dbReference type="InterPro" id="IPR001849">
    <property type="entry name" value="PH_domain"/>
</dbReference>